<evidence type="ECO:0000256" key="5">
    <source>
        <dbReference type="SAM" id="MobiDB-lite"/>
    </source>
</evidence>
<evidence type="ECO:0000313" key="6">
    <source>
        <dbReference type="EMBL" id="JAG25190.1"/>
    </source>
</evidence>
<dbReference type="PANTHER" id="PTHR11588">
    <property type="entry name" value="TUBULIN"/>
    <property type="match status" value="1"/>
</dbReference>
<dbReference type="InterPro" id="IPR000217">
    <property type="entry name" value="Tubulin"/>
</dbReference>
<dbReference type="GO" id="GO:0005525">
    <property type="term" value="F:GTP binding"/>
    <property type="evidence" value="ECO:0007669"/>
    <property type="project" value="UniProtKB-KW"/>
</dbReference>
<dbReference type="SUPFAM" id="SSF55307">
    <property type="entry name" value="Tubulin C-terminal domain-like"/>
    <property type="match status" value="1"/>
</dbReference>
<proteinExistence type="inferred from homology"/>
<dbReference type="GO" id="GO:0007017">
    <property type="term" value="P:microtubule-based process"/>
    <property type="evidence" value="ECO:0007669"/>
    <property type="project" value="InterPro"/>
</dbReference>
<organism evidence="6">
    <name type="scientific">Lygus hesperus</name>
    <name type="common">Western plant bug</name>
    <dbReference type="NCBI Taxonomy" id="30085"/>
    <lineage>
        <taxon>Eukaryota</taxon>
        <taxon>Metazoa</taxon>
        <taxon>Ecdysozoa</taxon>
        <taxon>Arthropoda</taxon>
        <taxon>Hexapoda</taxon>
        <taxon>Insecta</taxon>
        <taxon>Pterygota</taxon>
        <taxon>Neoptera</taxon>
        <taxon>Paraneoptera</taxon>
        <taxon>Hemiptera</taxon>
        <taxon>Heteroptera</taxon>
        <taxon>Panheteroptera</taxon>
        <taxon>Cimicomorpha</taxon>
        <taxon>Miridae</taxon>
        <taxon>Mirini</taxon>
        <taxon>Lygus</taxon>
    </lineage>
</organism>
<dbReference type="Gene3D" id="3.40.50.1440">
    <property type="entry name" value="Tubulin/FtsZ, GTPase domain"/>
    <property type="match status" value="1"/>
</dbReference>
<reference evidence="6" key="1">
    <citation type="journal article" date="2014" name="PLoS ONE">
        <title>Transcriptome-Based Identification of ABC Transporters in the Western Tarnished Plant Bug Lygus hesperus.</title>
        <authorList>
            <person name="Hull J.J."/>
            <person name="Chaney K."/>
            <person name="Geib S.M."/>
            <person name="Fabrick J.A."/>
            <person name="Brent C.S."/>
            <person name="Walsh D."/>
            <person name="Lavine L.C."/>
        </authorList>
    </citation>
    <scope>NUCLEOTIDE SEQUENCE</scope>
</reference>
<reference evidence="6" key="2">
    <citation type="submission" date="2014-07" db="EMBL/GenBank/DDBJ databases">
        <authorList>
            <person name="Hull J."/>
        </authorList>
    </citation>
    <scope>NUCLEOTIDE SEQUENCE</scope>
</reference>
<protein>
    <submittedName>
        <fullName evidence="6">Tubulin epsilon chain</fullName>
    </submittedName>
</protein>
<evidence type="ECO:0000256" key="3">
    <source>
        <dbReference type="ARBA" id="ARBA00022741"/>
    </source>
</evidence>
<dbReference type="InterPro" id="IPR008280">
    <property type="entry name" value="Tub_FtsZ_C"/>
</dbReference>
<feature type="region of interest" description="Disordered" evidence="5">
    <location>
        <begin position="150"/>
        <end position="218"/>
    </location>
</feature>
<keyword evidence="3" id="KW-0547">Nucleotide-binding</keyword>
<keyword evidence="4" id="KW-0342">GTP-binding</keyword>
<dbReference type="InterPro" id="IPR036525">
    <property type="entry name" value="Tubulin/FtsZ_GTPase_sf"/>
</dbReference>
<feature type="compositionally biased region" description="Polar residues" evidence="5">
    <location>
        <begin position="178"/>
        <end position="203"/>
    </location>
</feature>
<comment type="similarity">
    <text evidence="1">Belongs to the tubulin family.</text>
</comment>
<gene>
    <name evidence="6" type="primary">Tube1_4</name>
    <name evidence="6" type="ORF">CM83_83566</name>
</gene>
<evidence type="ECO:0000256" key="4">
    <source>
        <dbReference type="ARBA" id="ARBA00023134"/>
    </source>
</evidence>
<dbReference type="GO" id="GO:0005874">
    <property type="term" value="C:microtubule"/>
    <property type="evidence" value="ECO:0007669"/>
    <property type="project" value="UniProtKB-KW"/>
</dbReference>
<dbReference type="InterPro" id="IPR037103">
    <property type="entry name" value="Tubulin/FtsZ-like_C"/>
</dbReference>
<dbReference type="Gene3D" id="3.30.1330.20">
    <property type="entry name" value="Tubulin/FtsZ, C-terminal domain"/>
    <property type="match status" value="1"/>
</dbReference>
<dbReference type="EMBL" id="GBHO01018414">
    <property type="protein sequence ID" value="JAG25190.1"/>
    <property type="molecule type" value="Transcribed_RNA"/>
</dbReference>
<keyword evidence="2" id="KW-0493">Microtubule</keyword>
<dbReference type="AlphaFoldDB" id="A0A0A9Y6P6"/>
<sequence>MSDAALLPAHRGGTTLGSARGWGVDCLTPAQQIGTGNDNSNNCSNPTSTAQVFSAAHPTNTAGLPYDTMNGLVAQMLSHVTCAMRFPGPLNMDINEITTNLVPYPRLHFLTASMSPLQSSAHSPSTSGPRAVEKMLSSCFLPTHQFVSLNNTPTASGPRSSSSNSSINNNNNSNSSSRGIYSTTNMSILGNVSDTSATENNSTRHTKMLATGLIARGP</sequence>
<feature type="compositionally biased region" description="Low complexity" evidence="5">
    <location>
        <begin position="160"/>
        <end position="177"/>
    </location>
</feature>
<evidence type="ECO:0000256" key="1">
    <source>
        <dbReference type="ARBA" id="ARBA00009636"/>
    </source>
</evidence>
<evidence type="ECO:0000256" key="2">
    <source>
        <dbReference type="ARBA" id="ARBA00022701"/>
    </source>
</evidence>
<feature type="compositionally biased region" description="Polar residues" evidence="5">
    <location>
        <begin position="150"/>
        <end position="159"/>
    </location>
</feature>
<accession>A0A0A9Y6P6</accession>
<name>A0A0A9Y6P6_LYGHE</name>